<dbReference type="InterPro" id="IPR040079">
    <property type="entry name" value="Glutathione_S-Trfase"/>
</dbReference>
<dbReference type="InterPro" id="IPR010987">
    <property type="entry name" value="Glutathione-S-Trfase_C-like"/>
</dbReference>
<feature type="site" description="Lowers pKa of active site Cys" evidence="3">
    <location>
        <position position="291"/>
    </location>
</feature>
<dbReference type="GO" id="GO:0016491">
    <property type="term" value="F:oxidoreductase activity"/>
    <property type="evidence" value="ECO:0007669"/>
    <property type="project" value="UniProtKB-KW"/>
</dbReference>
<dbReference type="CDD" id="cd03190">
    <property type="entry name" value="GST_C_Omega_like"/>
    <property type="match status" value="1"/>
</dbReference>
<dbReference type="SFLD" id="SFLDS00019">
    <property type="entry name" value="Glutathione_Transferase_(cytos"/>
    <property type="match status" value="1"/>
</dbReference>
<evidence type="ECO:0000256" key="3">
    <source>
        <dbReference type="PIRSR" id="PIRSR015753-3"/>
    </source>
</evidence>
<dbReference type="SFLD" id="SFLDG01148">
    <property type="entry name" value="Xi_(cytGST)"/>
    <property type="match status" value="1"/>
</dbReference>
<name>A0ABD6AAX7_9EURY</name>
<dbReference type="GeneID" id="79315995"/>
<evidence type="ECO:0000259" key="5">
    <source>
        <dbReference type="PROSITE" id="PS50405"/>
    </source>
</evidence>
<dbReference type="Gene3D" id="3.40.30.10">
    <property type="entry name" value="Glutaredoxin"/>
    <property type="match status" value="1"/>
</dbReference>
<dbReference type="InterPro" id="IPR004045">
    <property type="entry name" value="Glutathione_S-Trfase_N"/>
</dbReference>
<gene>
    <name evidence="6" type="ORF">ACFQPE_11140</name>
</gene>
<feature type="binding site" evidence="2">
    <location>
        <position position="91"/>
    </location>
    <ligand>
        <name>glutathione</name>
        <dbReference type="ChEBI" id="CHEBI:57925"/>
    </ligand>
</feature>
<dbReference type="Proteomes" id="UP001596547">
    <property type="component" value="Unassembled WGS sequence"/>
</dbReference>
<dbReference type="InterPro" id="IPR047047">
    <property type="entry name" value="GST_Omega-like_C"/>
</dbReference>
<accession>A0ABD6AAX7</accession>
<dbReference type="EMBL" id="JBHTBF010000002">
    <property type="protein sequence ID" value="MFC7317336.1"/>
    <property type="molecule type" value="Genomic_DNA"/>
</dbReference>
<dbReference type="InterPro" id="IPR036282">
    <property type="entry name" value="Glutathione-S-Trfase_C_sf"/>
</dbReference>
<dbReference type="SUPFAM" id="SSF47616">
    <property type="entry name" value="GST C-terminal domain-like"/>
    <property type="match status" value="1"/>
</dbReference>
<feature type="binding site" evidence="2">
    <location>
        <begin position="143"/>
        <end position="144"/>
    </location>
    <ligand>
        <name>glutathione</name>
        <dbReference type="ChEBI" id="CHEBI:57925"/>
    </ligand>
</feature>
<evidence type="ECO:0000313" key="6">
    <source>
        <dbReference type="EMBL" id="MFC7317336.1"/>
    </source>
</evidence>
<protein>
    <submittedName>
        <fullName evidence="6">Glutathione S-transferase family protein</fullName>
        <ecNumber evidence="6">1.8.5.-</ecNumber>
    </submittedName>
</protein>
<organism evidence="6 7">
    <name type="scientific">Halomarina halobia</name>
    <dbReference type="NCBI Taxonomy" id="3033386"/>
    <lineage>
        <taxon>Archaea</taxon>
        <taxon>Methanobacteriati</taxon>
        <taxon>Methanobacteriota</taxon>
        <taxon>Stenosarchaea group</taxon>
        <taxon>Halobacteria</taxon>
        <taxon>Halobacteriales</taxon>
        <taxon>Natronomonadaceae</taxon>
        <taxon>Halomarina</taxon>
    </lineage>
</organism>
<proteinExistence type="predicted"/>
<dbReference type="PANTHER" id="PTHR32419">
    <property type="entry name" value="GLUTATHIONYL-HYDROQUINONE REDUCTASE"/>
    <property type="match status" value="1"/>
</dbReference>
<feature type="active site" description="Proton donor/acceptor" evidence="1">
    <location>
        <position position="190"/>
    </location>
</feature>
<evidence type="ECO:0000313" key="7">
    <source>
        <dbReference type="Proteomes" id="UP001596547"/>
    </source>
</evidence>
<dbReference type="AlphaFoldDB" id="A0ABD6AAX7"/>
<feature type="site" description="Lowers pKa of active site Cys" evidence="3">
    <location>
        <position position="248"/>
    </location>
</feature>
<keyword evidence="7" id="KW-1185">Reference proteome</keyword>
<sequence>MHQFVDGEWLSGEEVTATNEEGEFERQPTTFRDRVEDDPDAEFPVEAGRYHLYVSYACPWAHRTLVTRALKGLEDAVSVDVVDPYRDEDGWQFTPGKAGCTPDTVNGFDYLREAYVAADPNYTGRVTVPVLWDKREGTIVNNESREIMRMLDTAFDDLATRDVDLYPEGYRDDVDRIIDEIYEPINNGVYRAGFADTQEAYERSVGALFDALDRWEGVLGAQRYLAGDRLTEADVAMFTTLIRFDDVYHTHFKCNRRKVSEYPNLWNYLRELYQLPGVARTVNMDHIREHYYTTHPDVNPKRIVAVGPDHDFAAPHDRDRLPGGPPEAFAGASADD</sequence>
<dbReference type="Pfam" id="PF13410">
    <property type="entry name" value="GST_C_2"/>
    <property type="match status" value="1"/>
</dbReference>
<keyword evidence="6" id="KW-0560">Oxidoreductase</keyword>
<dbReference type="InterPro" id="IPR016639">
    <property type="entry name" value="GST_Omega/GSH"/>
</dbReference>
<evidence type="ECO:0000256" key="4">
    <source>
        <dbReference type="SAM" id="MobiDB-lite"/>
    </source>
</evidence>
<feature type="region of interest" description="Disordered" evidence="4">
    <location>
        <begin position="314"/>
        <end position="336"/>
    </location>
</feature>
<dbReference type="InterPro" id="IPR036249">
    <property type="entry name" value="Thioredoxin-like_sf"/>
</dbReference>
<dbReference type="Gene3D" id="1.20.1050.10">
    <property type="match status" value="1"/>
</dbReference>
<evidence type="ECO:0000256" key="2">
    <source>
        <dbReference type="PIRSR" id="PIRSR015753-2"/>
    </source>
</evidence>
<dbReference type="SFLD" id="SFLDG01206">
    <property type="entry name" value="Xi.1"/>
    <property type="match status" value="1"/>
</dbReference>
<comment type="caution">
    <text evidence="6">The sequence shown here is derived from an EMBL/GenBank/DDBJ whole genome shotgun (WGS) entry which is preliminary data.</text>
</comment>
<reference evidence="6 7" key="1">
    <citation type="journal article" date="2019" name="Int. J. Syst. Evol. Microbiol.">
        <title>The Global Catalogue of Microorganisms (GCM) 10K type strain sequencing project: providing services to taxonomists for standard genome sequencing and annotation.</title>
        <authorList>
            <consortium name="The Broad Institute Genomics Platform"/>
            <consortium name="The Broad Institute Genome Sequencing Center for Infectious Disease"/>
            <person name="Wu L."/>
            <person name="Ma J."/>
        </authorList>
    </citation>
    <scope>NUCLEOTIDE SEQUENCE [LARGE SCALE GENOMIC DNA]</scope>
    <source>
        <strain evidence="6 7">PSR21</strain>
    </source>
</reference>
<dbReference type="PIRSF" id="PIRSF015753">
    <property type="entry name" value="GST"/>
    <property type="match status" value="1"/>
</dbReference>
<feature type="active site" description="Nucleophile" evidence="1">
    <location>
        <position position="58"/>
    </location>
</feature>
<dbReference type="PROSITE" id="PS50405">
    <property type="entry name" value="GST_CTER"/>
    <property type="match status" value="1"/>
</dbReference>
<feature type="domain" description="GST C-terminal" evidence="5">
    <location>
        <begin position="156"/>
        <end position="300"/>
    </location>
</feature>
<dbReference type="EC" id="1.8.5.-" evidence="6"/>
<dbReference type="SUPFAM" id="SSF52833">
    <property type="entry name" value="Thioredoxin-like"/>
    <property type="match status" value="1"/>
</dbReference>
<dbReference type="PANTHER" id="PTHR32419:SF6">
    <property type="entry name" value="GLUTATHIONE S-TRANSFERASE OMEGA-LIKE 1-RELATED"/>
    <property type="match status" value="1"/>
</dbReference>
<dbReference type="Pfam" id="PF13409">
    <property type="entry name" value="GST_N_2"/>
    <property type="match status" value="1"/>
</dbReference>
<dbReference type="RefSeq" id="WP_276303416.1">
    <property type="nucleotide sequence ID" value="NZ_CP119992.1"/>
</dbReference>
<evidence type="ECO:0000256" key="1">
    <source>
        <dbReference type="PIRSR" id="PIRSR015753-1"/>
    </source>
</evidence>
<feature type="binding site" evidence="2">
    <location>
        <begin position="125"/>
        <end position="128"/>
    </location>
    <ligand>
        <name>glutathione</name>
        <dbReference type="ChEBI" id="CHEBI:57925"/>
    </ligand>
</feature>